<dbReference type="RefSeq" id="WP_139420427.1">
    <property type="nucleotide sequence ID" value="NZ_JAVICY010000046.1"/>
</dbReference>
<accession>A0AAW8JTX0</accession>
<dbReference type="EMBL" id="JAVIDA010000044">
    <property type="protein sequence ID" value="MDQ9073429.1"/>
    <property type="molecule type" value="Genomic_DNA"/>
</dbReference>
<evidence type="ECO:0000313" key="2">
    <source>
        <dbReference type="Proteomes" id="UP001243195"/>
    </source>
</evidence>
<evidence type="ECO:0008006" key="3">
    <source>
        <dbReference type="Google" id="ProtNLM"/>
    </source>
</evidence>
<dbReference type="Proteomes" id="UP001243195">
    <property type="component" value="Unassembled WGS sequence"/>
</dbReference>
<evidence type="ECO:0000313" key="1">
    <source>
        <dbReference type="EMBL" id="MDQ9073429.1"/>
    </source>
</evidence>
<organism evidence="1 2">
    <name type="scientific">Acinetobacter gerneri</name>
    <dbReference type="NCBI Taxonomy" id="202952"/>
    <lineage>
        <taxon>Bacteria</taxon>
        <taxon>Pseudomonadati</taxon>
        <taxon>Pseudomonadota</taxon>
        <taxon>Gammaproteobacteria</taxon>
        <taxon>Moraxellales</taxon>
        <taxon>Moraxellaceae</taxon>
        <taxon>Acinetobacter</taxon>
    </lineage>
</organism>
<sequence>MSLLRGLSMNLDKYVKTDIDDGNGHIWLKFTNDSGNDTFACSQCGYLRRVDSNNRPLNKKCVGKVKITLR</sequence>
<dbReference type="AlphaFoldDB" id="A0AAW8JTX0"/>
<comment type="caution">
    <text evidence="1">The sequence shown here is derived from an EMBL/GenBank/DDBJ whole genome shotgun (WGS) entry which is preliminary data.</text>
</comment>
<protein>
    <recommendedName>
        <fullName evidence="3">Transposase</fullName>
    </recommendedName>
</protein>
<name>A0AAW8JTX0_9GAMM</name>
<gene>
    <name evidence="1" type="ORF">RFH51_18450</name>
</gene>
<proteinExistence type="predicted"/>
<reference evidence="1" key="1">
    <citation type="submission" date="2023-08" db="EMBL/GenBank/DDBJ databases">
        <title>Emergence of clinically-relevant ST2 carbapenem-resistant Acinetobacter baumannii strains in hospital sewages in Zhejiang, East of China.</title>
        <authorList>
            <person name="Kaichao C."/>
            <person name="Zhang R."/>
        </authorList>
    </citation>
    <scope>NUCLEOTIDE SEQUENCE</scope>
    <source>
        <strain evidence="1">M-SY-60</strain>
    </source>
</reference>